<reference evidence="2" key="1">
    <citation type="journal article" date="2022" name="bioRxiv">
        <title>Sequencing and chromosome-scale assembly of the giantPleurodeles waltlgenome.</title>
        <authorList>
            <person name="Brown T."/>
            <person name="Elewa A."/>
            <person name="Iarovenko S."/>
            <person name="Subramanian E."/>
            <person name="Araus A.J."/>
            <person name="Petzold A."/>
            <person name="Susuki M."/>
            <person name="Suzuki K.-i.T."/>
            <person name="Hayashi T."/>
            <person name="Toyoda A."/>
            <person name="Oliveira C."/>
            <person name="Osipova E."/>
            <person name="Leigh N.D."/>
            <person name="Simon A."/>
            <person name="Yun M.H."/>
        </authorList>
    </citation>
    <scope>NUCLEOTIDE SEQUENCE</scope>
    <source>
        <strain evidence="2">20211129_DDA</strain>
        <tissue evidence="2">Liver</tissue>
    </source>
</reference>
<evidence type="ECO:0000256" key="1">
    <source>
        <dbReference type="SAM" id="MobiDB-lite"/>
    </source>
</evidence>
<proteinExistence type="predicted"/>
<gene>
    <name evidence="2" type="ORF">NDU88_005627</name>
</gene>
<feature type="region of interest" description="Disordered" evidence="1">
    <location>
        <begin position="1"/>
        <end position="71"/>
    </location>
</feature>
<keyword evidence="3" id="KW-1185">Reference proteome</keyword>
<accession>A0AAV7QIE4</accession>
<comment type="caution">
    <text evidence="2">The sequence shown here is derived from an EMBL/GenBank/DDBJ whole genome shotgun (WGS) entry which is preliminary data.</text>
</comment>
<dbReference type="AlphaFoldDB" id="A0AAV7QIE4"/>
<evidence type="ECO:0000313" key="2">
    <source>
        <dbReference type="EMBL" id="KAJ1139252.1"/>
    </source>
</evidence>
<protein>
    <submittedName>
        <fullName evidence="2">Uncharacterized protein</fullName>
    </submittedName>
</protein>
<feature type="compositionally biased region" description="Basic and acidic residues" evidence="1">
    <location>
        <begin position="43"/>
        <end position="57"/>
    </location>
</feature>
<sequence>MAEAYRVLQLEEPSESAQQAVSQEHKTRKRSRWRVGAALPSDWRPDPDTMATEHHPVPESLSGETDKPDPD</sequence>
<name>A0AAV7QIE4_PLEWA</name>
<organism evidence="2 3">
    <name type="scientific">Pleurodeles waltl</name>
    <name type="common">Iberian ribbed newt</name>
    <dbReference type="NCBI Taxonomy" id="8319"/>
    <lineage>
        <taxon>Eukaryota</taxon>
        <taxon>Metazoa</taxon>
        <taxon>Chordata</taxon>
        <taxon>Craniata</taxon>
        <taxon>Vertebrata</taxon>
        <taxon>Euteleostomi</taxon>
        <taxon>Amphibia</taxon>
        <taxon>Batrachia</taxon>
        <taxon>Caudata</taxon>
        <taxon>Salamandroidea</taxon>
        <taxon>Salamandridae</taxon>
        <taxon>Pleurodelinae</taxon>
        <taxon>Pleurodeles</taxon>
    </lineage>
</organism>
<dbReference type="EMBL" id="JANPWB010000010">
    <property type="protein sequence ID" value="KAJ1139252.1"/>
    <property type="molecule type" value="Genomic_DNA"/>
</dbReference>
<dbReference type="Proteomes" id="UP001066276">
    <property type="component" value="Chromosome 6"/>
</dbReference>
<evidence type="ECO:0000313" key="3">
    <source>
        <dbReference type="Proteomes" id="UP001066276"/>
    </source>
</evidence>